<proteinExistence type="predicted"/>
<dbReference type="EMBL" id="CZAY01000010">
    <property type="protein sequence ID" value="CUP60356.1"/>
    <property type="molecule type" value="Genomic_DNA"/>
</dbReference>
<dbReference type="STRING" id="88431.ERS852423_00606"/>
<dbReference type="Pfam" id="PF12164">
    <property type="entry name" value="SporV_AA"/>
    <property type="match status" value="1"/>
</dbReference>
<feature type="transmembrane region" description="Helical" evidence="1">
    <location>
        <begin position="105"/>
        <end position="126"/>
    </location>
</feature>
<dbReference type="InterPro" id="IPR021997">
    <property type="entry name" value="SporV_AA"/>
</dbReference>
<dbReference type="Proteomes" id="UP000095485">
    <property type="component" value="Unassembled WGS sequence"/>
</dbReference>
<dbReference type="InterPro" id="IPR038548">
    <property type="entry name" value="SporV_AA_N_sf"/>
</dbReference>
<dbReference type="OrthoDB" id="9782754at2"/>
<keyword evidence="1" id="KW-0472">Membrane</keyword>
<dbReference type="AlphaFoldDB" id="A0A174PKS6"/>
<evidence type="ECO:0000256" key="1">
    <source>
        <dbReference type="SAM" id="Phobius"/>
    </source>
</evidence>
<dbReference type="GeneID" id="96228821"/>
<dbReference type="Gene3D" id="2.60.480.10">
    <property type="entry name" value="eubacterium ventriosum atcc domain"/>
    <property type="match status" value="1"/>
</dbReference>
<evidence type="ECO:0000313" key="4">
    <source>
        <dbReference type="Proteomes" id="UP000095485"/>
    </source>
</evidence>
<sequence>MAGKAGTVYIKADRNVEVAKTSVMIGDVLKIECTDPAMLARIRSIHLLTFHHPDDKRQRRTVVSLLKVIQKIHEIYPDAAVENIGETDFIVTYEEQDGKGGIIHVVKIVAVVLISFFGAAFSTMAFNNDVGVTRMFGQVYELLTGTKSDGFTILEFTYCIGIVIGILTFFNHFGKKRLSVDPTPMEVEMRLYENDIQTTLVETYSRKEKELDVGEKHMSGTTGI</sequence>
<gene>
    <name evidence="3" type="ORF">ERS852526_01526</name>
</gene>
<evidence type="ECO:0000313" key="3">
    <source>
        <dbReference type="EMBL" id="CUP60356.1"/>
    </source>
</evidence>
<reference evidence="3 4" key="1">
    <citation type="submission" date="2015-09" db="EMBL/GenBank/DDBJ databases">
        <authorList>
            <consortium name="Pathogen Informatics"/>
        </authorList>
    </citation>
    <scope>NUCLEOTIDE SEQUENCE [LARGE SCALE GENOMIC DNA]</scope>
    <source>
        <strain evidence="3 4">2789STDY5834914</strain>
    </source>
</reference>
<evidence type="ECO:0000259" key="2">
    <source>
        <dbReference type="Pfam" id="PF12164"/>
    </source>
</evidence>
<dbReference type="RefSeq" id="WP_055282908.1">
    <property type="nucleotide sequence ID" value="NZ_CZAY01000010.1"/>
</dbReference>
<keyword evidence="1" id="KW-1133">Transmembrane helix</keyword>
<name>A0A174PKS6_9FIRM</name>
<accession>A0A174PKS6</accession>
<feature type="transmembrane region" description="Helical" evidence="1">
    <location>
        <begin position="150"/>
        <end position="170"/>
    </location>
</feature>
<feature type="domain" description="Stage V sporulation protein AA" evidence="2">
    <location>
        <begin position="7"/>
        <end position="96"/>
    </location>
</feature>
<protein>
    <submittedName>
        <fullName evidence="3">Stage V sporulation protein AA</fullName>
    </submittedName>
</protein>
<keyword evidence="1" id="KW-0812">Transmembrane</keyword>
<organism evidence="3 4">
    <name type="scientific">Dorea longicatena</name>
    <dbReference type="NCBI Taxonomy" id="88431"/>
    <lineage>
        <taxon>Bacteria</taxon>
        <taxon>Bacillati</taxon>
        <taxon>Bacillota</taxon>
        <taxon>Clostridia</taxon>
        <taxon>Lachnospirales</taxon>
        <taxon>Lachnospiraceae</taxon>
        <taxon>Dorea</taxon>
    </lineage>
</organism>